<dbReference type="InterPro" id="IPR001647">
    <property type="entry name" value="HTH_TetR"/>
</dbReference>
<keyword evidence="1" id="KW-0805">Transcription regulation</keyword>
<dbReference type="Pfam" id="PF00440">
    <property type="entry name" value="TetR_N"/>
    <property type="match status" value="1"/>
</dbReference>
<keyword evidence="3" id="KW-0804">Transcription</keyword>
<dbReference type="GO" id="GO:0000976">
    <property type="term" value="F:transcription cis-regulatory region binding"/>
    <property type="evidence" value="ECO:0007669"/>
    <property type="project" value="TreeGrafter"/>
</dbReference>
<reference evidence="6" key="2">
    <citation type="submission" date="2020-09" db="EMBL/GenBank/DDBJ databases">
        <authorList>
            <person name="Sun Q."/>
            <person name="Ohkuma M."/>
        </authorList>
    </citation>
    <scope>NUCLEOTIDE SEQUENCE</scope>
    <source>
        <strain evidence="6">JCM 19831</strain>
    </source>
</reference>
<reference evidence="6" key="1">
    <citation type="journal article" date="2014" name="Int. J. Syst. Evol. Microbiol.">
        <title>Complete genome sequence of Corynebacterium casei LMG S-19264T (=DSM 44701T), isolated from a smear-ripened cheese.</title>
        <authorList>
            <consortium name="US DOE Joint Genome Institute (JGI-PGF)"/>
            <person name="Walter F."/>
            <person name="Albersmeier A."/>
            <person name="Kalinowski J."/>
            <person name="Ruckert C."/>
        </authorList>
    </citation>
    <scope>NUCLEOTIDE SEQUENCE</scope>
    <source>
        <strain evidence="6">JCM 19831</strain>
    </source>
</reference>
<dbReference type="InterPro" id="IPR049445">
    <property type="entry name" value="TetR_SbtR-like_C"/>
</dbReference>
<dbReference type="SUPFAM" id="SSF46689">
    <property type="entry name" value="Homeodomain-like"/>
    <property type="match status" value="1"/>
</dbReference>
<dbReference type="InterPro" id="IPR050109">
    <property type="entry name" value="HTH-type_TetR-like_transc_reg"/>
</dbReference>
<dbReference type="AlphaFoldDB" id="A0A917T369"/>
<evidence type="ECO:0000256" key="3">
    <source>
        <dbReference type="ARBA" id="ARBA00023163"/>
    </source>
</evidence>
<dbReference type="Pfam" id="PF21597">
    <property type="entry name" value="TetR_C_43"/>
    <property type="match status" value="1"/>
</dbReference>
<comment type="caution">
    <text evidence="6">The sequence shown here is derived from an EMBL/GenBank/DDBJ whole genome shotgun (WGS) entry which is preliminary data.</text>
</comment>
<proteinExistence type="predicted"/>
<feature type="domain" description="HTH tetR-type" evidence="5">
    <location>
        <begin position="14"/>
        <end position="73"/>
    </location>
</feature>
<dbReference type="PANTHER" id="PTHR30055">
    <property type="entry name" value="HTH-TYPE TRANSCRIPTIONAL REGULATOR RUTR"/>
    <property type="match status" value="1"/>
</dbReference>
<dbReference type="EMBL" id="BMPI01000002">
    <property type="protein sequence ID" value="GGM06720.1"/>
    <property type="molecule type" value="Genomic_DNA"/>
</dbReference>
<gene>
    <name evidence="6" type="ORF">GCM10007977_004730</name>
</gene>
<dbReference type="PANTHER" id="PTHR30055:SF234">
    <property type="entry name" value="HTH-TYPE TRANSCRIPTIONAL REGULATOR BETI"/>
    <property type="match status" value="1"/>
</dbReference>
<keyword evidence="2 4" id="KW-0238">DNA-binding</keyword>
<dbReference type="GO" id="GO:0003700">
    <property type="term" value="F:DNA-binding transcription factor activity"/>
    <property type="evidence" value="ECO:0007669"/>
    <property type="project" value="TreeGrafter"/>
</dbReference>
<evidence type="ECO:0000259" key="5">
    <source>
        <dbReference type="PROSITE" id="PS50977"/>
    </source>
</evidence>
<evidence type="ECO:0000256" key="4">
    <source>
        <dbReference type="PROSITE-ProRule" id="PRU00335"/>
    </source>
</evidence>
<dbReference type="SUPFAM" id="SSF48498">
    <property type="entry name" value="Tetracyclin repressor-like, C-terminal domain"/>
    <property type="match status" value="1"/>
</dbReference>
<dbReference type="RefSeq" id="WP_190247980.1">
    <property type="nucleotide sequence ID" value="NZ_BMPI01000002.1"/>
</dbReference>
<sequence length="187" mass="20240">MLYGAPTPQRRDAQRNRAAIVEAASELMTARPDSIPMPAIARRAGVGLATLYRHFPDRSALADAVVAHQLDRLERAVTGDFRHLLGEVLRTQVAMRPLVALVRRFDQGTRERYLRRVSAALAGPLRRAQAGGRVRPDLVPGDLMLLFTMVADVTDEHAERSIALLLDGVFTPDGALTPDGGGSTVAA</sequence>
<protein>
    <submittedName>
        <fullName evidence="6">TetR family transcriptional regulator</fullName>
    </submittedName>
</protein>
<dbReference type="InterPro" id="IPR009057">
    <property type="entry name" value="Homeodomain-like_sf"/>
</dbReference>
<accession>A0A917T369</accession>
<evidence type="ECO:0000256" key="2">
    <source>
        <dbReference type="ARBA" id="ARBA00023125"/>
    </source>
</evidence>
<dbReference type="Gene3D" id="1.10.357.10">
    <property type="entry name" value="Tetracycline Repressor, domain 2"/>
    <property type="match status" value="1"/>
</dbReference>
<evidence type="ECO:0000313" key="6">
    <source>
        <dbReference type="EMBL" id="GGM06720.1"/>
    </source>
</evidence>
<dbReference type="PRINTS" id="PR00455">
    <property type="entry name" value="HTHTETR"/>
</dbReference>
<evidence type="ECO:0000313" key="7">
    <source>
        <dbReference type="Proteomes" id="UP000642070"/>
    </source>
</evidence>
<organism evidence="6 7">
    <name type="scientific">Dactylosporangium sucinum</name>
    <dbReference type="NCBI Taxonomy" id="1424081"/>
    <lineage>
        <taxon>Bacteria</taxon>
        <taxon>Bacillati</taxon>
        <taxon>Actinomycetota</taxon>
        <taxon>Actinomycetes</taxon>
        <taxon>Micromonosporales</taxon>
        <taxon>Micromonosporaceae</taxon>
        <taxon>Dactylosporangium</taxon>
    </lineage>
</organism>
<evidence type="ECO:0000256" key="1">
    <source>
        <dbReference type="ARBA" id="ARBA00023015"/>
    </source>
</evidence>
<name>A0A917T369_9ACTN</name>
<dbReference type="Proteomes" id="UP000642070">
    <property type="component" value="Unassembled WGS sequence"/>
</dbReference>
<dbReference type="InterPro" id="IPR036271">
    <property type="entry name" value="Tet_transcr_reg_TetR-rel_C_sf"/>
</dbReference>
<dbReference type="PROSITE" id="PS50977">
    <property type="entry name" value="HTH_TETR_2"/>
    <property type="match status" value="1"/>
</dbReference>
<feature type="DNA-binding region" description="H-T-H motif" evidence="4">
    <location>
        <begin position="36"/>
        <end position="55"/>
    </location>
</feature>
<keyword evidence="7" id="KW-1185">Reference proteome</keyword>